<feature type="domain" description="Reverse transcriptase" evidence="1">
    <location>
        <begin position="56"/>
        <end position="206"/>
    </location>
</feature>
<dbReference type="Proteomes" id="UP001374579">
    <property type="component" value="Unassembled WGS sequence"/>
</dbReference>
<dbReference type="AlphaFoldDB" id="A0AAN9BKJ1"/>
<organism evidence="2 3">
    <name type="scientific">Littorina saxatilis</name>
    <dbReference type="NCBI Taxonomy" id="31220"/>
    <lineage>
        <taxon>Eukaryota</taxon>
        <taxon>Metazoa</taxon>
        <taxon>Spiralia</taxon>
        <taxon>Lophotrochozoa</taxon>
        <taxon>Mollusca</taxon>
        <taxon>Gastropoda</taxon>
        <taxon>Caenogastropoda</taxon>
        <taxon>Littorinimorpha</taxon>
        <taxon>Littorinoidea</taxon>
        <taxon>Littorinidae</taxon>
        <taxon>Littorina</taxon>
    </lineage>
</organism>
<dbReference type="SUPFAM" id="SSF56672">
    <property type="entry name" value="DNA/RNA polymerases"/>
    <property type="match status" value="1"/>
</dbReference>
<dbReference type="CDD" id="cd01647">
    <property type="entry name" value="RT_LTR"/>
    <property type="match status" value="1"/>
</dbReference>
<gene>
    <name evidence="2" type="ORF">V1264_018020</name>
</gene>
<dbReference type="InterPro" id="IPR000477">
    <property type="entry name" value="RT_dom"/>
</dbReference>
<evidence type="ECO:0000313" key="3">
    <source>
        <dbReference type="Proteomes" id="UP001374579"/>
    </source>
</evidence>
<dbReference type="PANTHER" id="PTHR37984:SF5">
    <property type="entry name" value="PROTEIN NYNRIN-LIKE"/>
    <property type="match status" value="1"/>
</dbReference>
<dbReference type="InterPro" id="IPR043128">
    <property type="entry name" value="Rev_trsase/Diguanyl_cyclase"/>
</dbReference>
<comment type="caution">
    <text evidence="2">The sequence shown here is derived from an EMBL/GenBank/DDBJ whole genome shotgun (WGS) entry which is preliminary data.</text>
</comment>
<dbReference type="InterPro" id="IPR050951">
    <property type="entry name" value="Retrovirus_Pol_polyprotein"/>
</dbReference>
<protein>
    <recommendedName>
        <fullName evidence="1">Reverse transcriptase domain-containing protein</fullName>
    </recommendedName>
</protein>
<dbReference type="Pfam" id="PF00078">
    <property type="entry name" value="RVT_1"/>
    <property type="match status" value="1"/>
</dbReference>
<evidence type="ECO:0000259" key="1">
    <source>
        <dbReference type="PROSITE" id="PS50878"/>
    </source>
</evidence>
<dbReference type="PROSITE" id="PS50878">
    <property type="entry name" value="RT_POL"/>
    <property type="match status" value="1"/>
</dbReference>
<dbReference type="InterPro" id="IPR043502">
    <property type="entry name" value="DNA/RNA_pol_sf"/>
</dbReference>
<dbReference type="Gene3D" id="3.30.70.270">
    <property type="match status" value="1"/>
</dbReference>
<reference evidence="2 3" key="1">
    <citation type="submission" date="2024-02" db="EMBL/GenBank/DDBJ databases">
        <title>Chromosome-scale genome assembly of the rough periwinkle Littorina saxatilis.</title>
        <authorList>
            <person name="De Jode A."/>
            <person name="Faria R."/>
            <person name="Formenti G."/>
            <person name="Sims Y."/>
            <person name="Smith T.P."/>
            <person name="Tracey A."/>
            <person name="Wood J.M.D."/>
            <person name="Zagrodzka Z.B."/>
            <person name="Johannesson K."/>
            <person name="Butlin R.K."/>
            <person name="Leder E.H."/>
        </authorList>
    </citation>
    <scope>NUCLEOTIDE SEQUENCE [LARGE SCALE GENOMIC DNA]</scope>
    <source>
        <strain evidence="2">Snail1</strain>
        <tissue evidence="2">Muscle</tissue>
    </source>
</reference>
<dbReference type="Gene3D" id="3.10.10.10">
    <property type="entry name" value="HIV Type 1 Reverse Transcriptase, subunit A, domain 1"/>
    <property type="match status" value="1"/>
</dbReference>
<evidence type="ECO:0000313" key="2">
    <source>
        <dbReference type="EMBL" id="KAK7106806.1"/>
    </source>
</evidence>
<keyword evidence="3" id="KW-1185">Reference proteome</keyword>
<proteinExistence type="predicted"/>
<name>A0AAN9BKJ1_9CAEN</name>
<sequence length="206" mass="23665">MNFVKRVCEIFSSVKCEPVRIKLKENAVPYSVSTARRVPIPLLGKVEKELKRMKDNGVIEEVKEPTEWVSPMVPVVKPSGDVRICVDLKKLNQNVERERFMIPTVDETIQQLEGSKVFSRLDARSGFWQIPLHEDSAKLTTFITPFGRYYMKRVPFGISSAPEIFQRIMTEILGDIEGVICYYDDIMLHSSANEEHDKLLKQSSKD</sequence>
<accession>A0AAN9BKJ1</accession>
<dbReference type="EMBL" id="JBAMIC010000007">
    <property type="protein sequence ID" value="KAK7106806.1"/>
    <property type="molecule type" value="Genomic_DNA"/>
</dbReference>
<dbReference type="PANTHER" id="PTHR37984">
    <property type="entry name" value="PROTEIN CBG26694"/>
    <property type="match status" value="1"/>
</dbReference>